<feature type="compositionally biased region" description="Pro residues" evidence="1">
    <location>
        <begin position="34"/>
        <end position="45"/>
    </location>
</feature>
<name>A0A510PQJ9_MICAE</name>
<feature type="region of interest" description="Disordered" evidence="1">
    <location>
        <begin position="1"/>
        <end position="80"/>
    </location>
</feature>
<evidence type="ECO:0000313" key="3">
    <source>
        <dbReference type="Proteomes" id="UP000321223"/>
    </source>
</evidence>
<accession>A0A510PQJ9</accession>
<evidence type="ECO:0000313" key="2">
    <source>
        <dbReference type="EMBL" id="GCA96156.1"/>
    </source>
</evidence>
<comment type="caution">
    <text evidence="2">The sequence shown here is derived from an EMBL/GenBank/DDBJ whole genome shotgun (WGS) entry which is preliminary data.</text>
</comment>
<gene>
    <name evidence="2" type="ORF">MAE30S32_48080</name>
</gene>
<dbReference type="Proteomes" id="UP000321223">
    <property type="component" value="Unassembled WGS sequence"/>
</dbReference>
<evidence type="ECO:0000256" key="1">
    <source>
        <dbReference type="SAM" id="MobiDB-lite"/>
    </source>
</evidence>
<sequence>MTNWHKVKPSILPLIRTQNLTKNEESQLTARAPPCSPEGSPPPPPDSDHRRGPDLPPGGRVLPRPRRRGWRGGRARHSGT</sequence>
<dbReference type="RefSeq" id="WP_147074154.1">
    <property type="nucleotide sequence ID" value="NZ_BHVU01000626.1"/>
</dbReference>
<feature type="compositionally biased region" description="Basic residues" evidence="1">
    <location>
        <begin position="63"/>
        <end position="80"/>
    </location>
</feature>
<dbReference type="AlphaFoldDB" id="A0A510PQJ9"/>
<organism evidence="2 3">
    <name type="scientific">Microcystis aeruginosa 11-30S32</name>
    <dbReference type="NCBI Taxonomy" id="2358142"/>
    <lineage>
        <taxon>Bacteria</taxon>
        <taxon>Bacillati</taxon>
        <taxon>Cyanobacteriota</taxon>
        <taxon>Cyanophyceae</taxon>
        <taxon>Oscillatoriophycideae</taxon>
        <taxon>Chroococcales</taxon>
        <taxon>Microcystaceae</taxon>
        <taxon>Microcystis</taxon>
    </lineage>
</organism>
<feature type="compositionally biased region" description="Polar residues" evidence="1">
    <location>
        <begin position="16"/>
        <end position="29"/>
    </location>
</feature>
<reference evidence="2 3" key="1">
    <citation type="journal article" date="2019" name="Appl. Environ. Microbiol.">
        <title>Co-occurrence of broad and narrow host-range viruses infecting the toxic bloom-forming cyanobacterium Microcystis aeruginosa.</title>
        <authorList>
            <person name="Morimoto D."/>
            <person name="Tominaga K."/>
            <person name="Nishimura Y."/>
            <person name="Yoshida N."/>
            <person name="Kimura S."/>
            <person name="Sako Y."/>
            <person name="Yoshida T."/>
        </authorList>
    </citation>
    <scope>NUCLEOTIDE SEQUENCE [LARGE SCALE GENOMIC DNA]</scope>
    <source>
        <strain evidence="2 3">11-30S32</strain>
    </source>
</reference>
<proteinExistence type="predicted"/>
<dbReference type="EMBL" id="BHVU01000626">
    <property type="protein sequence ID" value="GCA96156.1"/>
    <property type="molecule type" value="Genomic_DNA"/>
</dbReference>
<protein>
    <submittedName>
        <fullName evidence="2">Uncharacterized protein</fullName>
    </submittedName>
</protein>